<gene>
    <name evidence="7" type="ORF">S01H1_66862</name>
</gene>
<dbReference type="Gene3D" id="3.40.50.2300">
    <property type="match status" value="1"/>
</dbReference>
<sequence>MPAKILIVDDEPPIVDLLTYNLKQANYQVVVAGDGEQALAQARRERPDLIILDLMLPELDGLEVCRTLRRERDVP</sequence>
<protein>
    <recommendedName>
        <fullName evidence="6">Response regulatory domain-containing protein</fullName>
    </recommendedName>
</protein>
<dbReference type="InterPro" id="IPR039420">
    <property type="entry name" value="WalR-like"/>
</dbReference>
<dbReference type="AlphaFoldDB" id="X0XF01"/>
<dbReference type="SUPFAM" id="SSF52172">
    <property type="entry name" value="CheY-like"/>
    <property type="match status" value="1"/>
</dbReference>
<reference evidence="7" key="1">
    <citation type="journal article" date="2014" name="Front. Microbiol.">
        <title>High frequency of phylogenetically diverse reductive dehalogenase-homologous genes in deep subseafloor sedimentary metagenomes.</title>
        <authorList>
            <person name="Kawai M."/>
            <person name="Futagami T."/>
            <person name="Toyoda A."/>
            <person name="Takaki Y."/>
            <person name="Nishi S."/>
            <person name="Hori S."/>
            <person name="Arai W."/>
            <person name="Tsubouchi T."/>
            <person name="Morono Y."/>
            <person name="Uchiyama I."/>
            <person name="Ito T."/>
            <person name="Fujiyama A."/>
            <person name="Inagaki F."/>
            <person name="Takami H."/>
        </authorList>
    </citation>
    <scope>NUCLEOTIDE SEQUENCE</scope>
    <source>
        <strain evidence="7">Expedition CK06-06</strain>
    </source>
</reference>
<dbReference type="PROSITE" id="PS50110">
    <property type="entry name" value="RESPONSE_REGULATORY"/>
    <property type="match status" value="1"/>
</dbReference>
<dbReference type="GO" id="GO:0000156">
    <property type="term" value="F:phosphorelay response regulator activity"/>
    <property type="evidence" value="ECO:0007669"/>
    <property type="project" value="TreeGrafter"/>
</dbReference>
<feature type="domain" description="Response regulatory" evidence="6">
    <location>
        <begin position="4"/>
        <end position="75"/>
    </location>
</feature>
<dbReference type="SMART" id="SM00448">
    <property type="entry name" value="REC"/>
    <property type="match status" value="1"/>
</dbReference>
<dbReference type="CDD" id="cd17574">
    <property type="entry name" value="REC_OmpR"/>
    <property type="match status" value="1"/>
</dbReference>
<name>X0XF01_9ZZZZ</name>
<evidence type="ECO:0000256" key="4">
    <source>
        <dbReference type="ARBA" id="ARBA00023125"/>
    </source>
</evidence>
<dbReference type="GO" id="GO:0005829">
    <property type="term" value="C:cytosol"/>
    <property type="evidence" value="ECO:0007669"/>
    <property type="project" value="TreeGrafter"/>
</dbReference>
<dbReference type="EMBL" id="BARS01044230">
    <property type="protein sequence ID" value="GAG33952.1"/>
    <property type="molecule type" value="Genomic_DNA"/>
</dbReference>
<dbReference type="GO" id="GO:0006355">
    <property type="term" value="P:regulation of DNA-templated transcription"/>
    <property type="evidence" value="ECO:0007669"/>
    <property type="project" value="TreeGrafter"/>
</dbReference>
<evidence type="ECO:0000256" key="1">
    <source>
        <dbReference type="ARBA" id="ARBA00022553"/>
    </source>
</evidence>
<dbReference type="GO" id="GO:0000976">
    <property type="term" value="F:transcription cis-regulatory region binding"/>
    <property type="evidence" value="ECO:0007669"/>
    <property type="project" value="TreeGrafter"/>
</dbReference>
<accession>X0XF01</accession>
<dbReference type="InterPro" id="IPR001789">
    <property type="entry name" value="Sig_transdc_resp-reg_receiver"/>
</dbReference>
<dbReference type="GO" id="GO:0032993">
    <property type="term" value="C:protein-DNA complex"/>
    <property type="evidence" value="ECO:0007669"/>
    <property type="project" value="TreeGrafter"/>
</dbReference>
<evidence type="ECO:0000259" key="6">
    <source>
        <dbReference type="PROSITE" id="PS50110"/>
    </source>
</evidence>
<evidence type="ECO:0000313" key="7">
    <source>
        <dbReference type="EMBL" id="GAG33952.1"/>
    </source>
</evidence>
<evidence type="ECO:0000256" key="2">
    <source>
        <dbReference type="ARBA" id="ARBA00023012"/>
    </source>
</evidence>
<organism evidence="7">
    <name type="scientific">marine sediment metagenome</name>
    <dbReference type="NCBI Taxonomy" id="412755"/>
    <lineage>
        <taxon>unclassified sequences</taxon>
        <taxon>metagenomes</taxon>
        <taxon>ecological metagenomes</taxon>
    </lineage>
</organism>
<feature type="non-terminal residue" evidence="7">
    <location>
        <position position="75"/>
    </location>
</feature>
<keyword evidence="5" id="KW-0804">Transcription</keyword>
<keyword evidence="1" id="KW-0597">Phosphoprotein</keyword>
<proteinExistence type="predicted"/>
<dbReference type="PANTHER" id="PTHR48111:SF4">
    <property type="entry name" value="DNA-BINDING DUAL TRANSCRIPTIONAL REGULATOR OMPR"/>
    <property type="match status" value="1"/>
</dbReference>
<evidence type="ECO:0000256" key="5">
    <source>
        <dbReference type="ARBA" id="ARBA00023163"/>
    </source>
</evidence>
<dbReference type="Pfam" id="PF00072">
    <property type="entry name" value="Response_reg"/>
    <property type="match status" value="1"/>
</dbReference>
<dbReference type="InterPro" id="IPR011006">
    <property type="entry name" value="CheY-like_superfamily"/>
</dbReference>
<keyword evidence="2" id="KW-0902">Two-component regulatory system</keyword>
<evidence type="ECO:0000256" key="3">
    <source>
        <dbReference type="ARBA" id="ARBA00023015"/>
    </source>
</evidence>
<keyword evidence="3" id="KW-0805">Transcription regulation</keyword>
<dbReference type="FunFam" id="3.40.50.2300:FF:000001">
    <property type="entry name" value="DNA-binding response regulator PhoB"/>
    <property type="match status" value="1"/>
</dbReference>
<dbReference type="PANTHER" id="PTHR48111">
    <property type="entry name" value="REGULATOR OF RPOS"/>
    <property type="match status" value="1"/>
</dbReference>
<keyword evidence="4" id="KW-0238">DNA-binding</keyword>
<comment type="caution">
    <text evidence="7">The sequence shown here is derived from an EMBL/GenBank/DDBJ whole genome shotgun (WGS) entry which is preliminary data.</text>
</comment>